<name>A0ABZ0UV67_9RICK</name>
<evidence type="ECO:0000313" key="2">
    <source>
        <dbReference type="Proteomes" id="UP001326613"/>
    </source>
</evidence>
<geneLocation type="plasmid" evidence="1 2">
    <name>unnamed1</name>
</geneLocation>
<evidence type="ECO:0000313" key="1">
    <source>
        <dbReference type="EMBL" id="WPY01501.1"/>
    </source>
</evidence>
<dbReference type="Proteomes" id="UP001326613">
    <property type="component" value="Plasmid unnamed1"/>
</dbReference>
<reference evidence="1 2" key="1">
    <citation type="submission" date="2022-10" db="EMBL/GenBank/DDBJ databases">
        <title>Host association and intracellularity evolved multiple times independently in the Rickettsiales.</title>
        <authorList>
            <person name="Castelli M."/>
            <person name="Nardi T."/>
            <person name="Gammuto L."/>
            <person name="Bellinzona G."/>
            <person name="Sabaneyeva E."/>
            <person name="Potekhin A."/>
            <person name="Serra V."/>
            <person name="Petroni G."/>
            <person name="Sassera D."/>
        </authorList>
    </citation>
    <scope>NUCLEOTIDE SEQUENCE [LARGE SCALE GENOMIC DNA]</scope>
    <source>
        <strain evidence="1 2">Kr 154-4</strain>
        <plasmid evidence="1 2">unnamed1</plasmid>
    </source>
</reference>
<gene>
    <name evidence="1" type="ORF">Trichorick_01414</name>
</gene>
<dbReference type="RefSeq" id="WP_323738973.1">
    <property type="nucleotide sequence ID" value="NZ_CP112933.1"/>
</dbReference>
<organism evidence="1 2">
    <name type="scientific">Candidatus Trichorickettsia mobilis</name>
    <dbReference type="NCBI Taxonomy" id="1346319"/>
    <lineage>
        <taxon>Bacteria</taxon>
        <taxon>Pseudomonadati</taxon>
        <taxon>Pseudomonadota</taxon>
        <taxon>Alphaproteobacteria</taxon>
        <taxon>Rickettsiales</taxon>
        <taxon>Rickettsiaceae</taxon>
        <taxon>Rickettsieae</taxon>
        <taxon>Candidatus Trichorickettsia</taxon>
    </lineage>
</organism>
<keyword evidence="2" id="KW-1185">Reference proteome</keyword>
<keyword evidence="1" id="KW-0614">Plasmid</keyword>
<protein>
    <submittedName>
        <fullName evidence="1">Uncharacterized protein</fullName>
    </submittedName>
</protein>
<sequence length="140" mass="16409">MKAQVLTLCKRTSQEKKAFRRYLEVGKNITRANDSTKTLGNKQANVLLATLIELLFREEDKTIFVDHKFLSEITLCSHNQNRNILNQLSDILNCKYRSCVKFKGERRSYGYVIAFTHDGEQRISTPELFYNMEVEREKLL</sequence>
<dbReference type="EMBL" id="CP112933">
    <property type="protein sequence ID" value="WPY01501.1"/>
    <property type="molecule type" value="Genomic_DNA"/>
</dbReference>
<proteinExistence type="predicted"/>
<accession>A0ABZ0UV67</accession>